<dbReference type="SMART" id="SM00233">
    <property type="entry name" value="PH"/>
    <property type="match status" value="1"/>
</dbReference>
<reference evidence="3 4" key="1">
    <citation type="journal article" date="2022" name="bioRxiv">
        <title>Sequencing and chromosome-scale assembly of the giantPleurodeles waltlgenome.</title>
        <authorList>
            <person name="Brown T."/>
            <person name="Elewa A."/>
            <person name="Iarovenko S."/>
            <person name="Subramanian E."/>
            <person name="Araus A.J."/>
            <person name="Petzold A."/>
            <person name="Susuki M."/>
            <person name="Suzuki K.-i.T."/>
            <person name="Hayashi T."/>
            <person name="Toyoda A."/>
            <person name="Oliveira C."/>
            <person name="Osipova E."/>
            <person name="Leigh N.D."/>
            <person name="Simon A."/>
            <person name="Yun M.H."/>
        </authorList>
    </citation>
    <scope>NUCLEOTIDE SEQUENCE [LARGE SCALE GENOMIC DNA]</scope>
    <source>
        <strain evidence="3">20211129_DDA</strain>
        <tissue evidence="3">Liver</tissue>
    </source>
</reference>
<dbReference type="AlphaFoldDB" id="A0AAV7KPI4"/>
<dbReference type="Gene3D" id="2.30.29.30">
    <property type="entry name" value="Pleckstrin-homology domain (PH domain)/Phosphotyrosine-binding domain (PTB)"/>
    <property type="match status" value="1"/>
</dbReference>
<evidence type="ECO:0000313" key="4">
    <source>
        <dbReference type="Proteomes" id="UP001066276"/>
    </source>
</evidence>
<organism evidence="3 4">
    <name type="scientific">Pleurodeles waltl</name>
    <name type="common">Iberian ribbed newt</name>
    <dbReference type="NCBI Taxonomy" id="8319"/>
    <lineage>
        <taxon>Eukaryota</taxon>
        <taxon>Metazoa</taxon>
        <taxon>Chordata</taxon>
        <taxon>Craniata</taxon>
        <taxon>Vertebrata</taxon>
        <taxon>Euteleostomi</taxon>
        <taxon>Amphibia</taxon>
        <taxon>Batrachia</taxon>
        <taxon>Caudata</taxon>
        <taxon>Salamandroidea</taxon>
        <taxon>Salamandridae</taxon>
        <taxon>Pleurodelinae</taxon>
        <taxon>Pleurodeles</taxon>
    </lineage>
</organism>
<protein>
    <recommendedName>
        <fullName evidence="2">PH domain-containing protein</fullName>
    </recommendedName>
</protein>
<gene>
    <name evidence="3" type="ORF">NDU88_000021</name>
</gene>
<dbReference type="Pfam" id="PF00169">
    <property type="entry name" value="PH"/>
    <property type="match status" value="1"/>
</dbReference>
<feature type="region of interest" description="Disordered" evidence="1">
    <location>
        <begin position="397"/>
        <end position="417"/>
    </location>
</feature>
<dbReference type="SUPFAM" id="SSF50729">
    <property type="entry name" value="PH domain-like"/>
    <property type="match status" value="1"/>
</dbReference>
<keyword evidence="4" id="KW-1185">Reference proteome</keyword>
<dbReference type="Proteomes" id="UP001066276">
    <property type="component" value="Unassembled WGS sequence"/>
</dbReference>
<feature type="region of interest" description="Disordered" evidence="1">
    <location>
        <begin position="198"/>
        <end position="224"/>
    </location>
</feature>
<sequence>MAGYEGESGEGTFYDDSVRSFEHDLVYALDAGVRHTVNVALAQAIQPIKHHLFEFAEQQGWVPQSSSQEELLFSHDSGSGSGANHHQADFEQLVQALNKEHGYSSSQLLHPGDESKGDLDASSSSNSPARDAHSPPQKRKAKYCHSAVFLQPLKVYQLTELSYRPYHVLLISSVAIKHTHKGCARVFHPLELPPVVRSLGGSQSSTELPGQRQSKAKVHQREVRVPRKHLPTQAKTSHLRCQTKFWSVPPATAMEGTSEPTELLSGFLSKRRQTMKFQWRGYFCILTDAALSYYKVTPETDEKGILWGRIVVKFIQSVRAVSKITQHYPLELVLESGKIVLLAAHNKEEQNKWLQAIWKAMVISGQEETSCRKTTEGFCCNEDLLTLKSDSMKVMNKPKVSELKSSRPEGSTEDTSISGLCLNDVTEDMDEFINRTFDGISFNRQSMMGRQSHLHDSRIQVEKEAS</sequence>
<dbReference type="CDD" id="cd00821">
    <property type="entry name" value="PH"/>
    <property type="match status" value="1"/>
</dbReference>
<feature type="compositionally biased region" description="Polar residues" evidence="1">
    <location>
        <begin position="200"/>
        <end position="213"/>
    </location>
</feature>
<proteinExistence type="predicted"/>
<name>A0AAV7KPI4_PLEWA</name>
<evidence type="ECO:0000256" key="1">
    <source>
        <dbReference type="SAM" id="MobiDB-lite"/>
    </source>
</evidence>
<accession>A0AAV7KPI4</accession>
<feature type="domain" description="PH" evidence="2">
    <location>
        <begin position="261"/>
        <end position="362"/>
    </location>
</feature>
<comment type="caution">
    <text evidence="3">The sequence shown here is derived from an EMBL/GenBank/DDBJ whole genome shotgun (WGS) entry which is preliminary data.</text>
</comment>
<dbReference type="InterPro" id="IPR001849">
    <property type="entry name" value="PH_domain"/>
</dbReference>
<dbReference type="EMBL" id="JANPWB010000019">
    <property type="protein sequence ID" value="KAJ1079744.1"/>
    <property type="molecule type" value="Genomic_DNA"/>
</dbReference>
<evidence type="ECO:0000313" key="3">
    <source>
        <dbReference type="EMBL" id="KAJ1079744.1"/>
    </source>
</evidence>
<feature type="region of interest" description="Disordered" evidence="1">
    <location>
        <begin position="66"/>
        <end position="85"/>
    </location>
</feature>
<dbReference type="InterPro" id="IPR011993">
    <property type="entry name" value="PH-like_dom_sf"/>
</dbReference>
<dbReference type="PROSITE" id="PS50003">
    <property type="entry name" value="PH_DOMAIN"/>
    <property type="match status" value="1"/>
</dbReference>
<feature type="region of interest" description="Disordered" evidence="1">
    <location>
        <begin position="104"/>
        <end position="139"/>
    </location>
</feature>
<evidence type="ECO:0000259" key="2">
    <source>
        <dbReference type="PROSITE" id="PS50003"/>
    </source>
</evidence>